<gene>
    <name evidence="1" type="ORF">WN51_07692</name>
</gene>
<proteinExistence type="predicted"/>
<dbReference type="Proteomes" id="UP000053105">
    <property type="component" value="Unassembled WGS sequence"/>
</dbReference>
<evidence type="ECO:0000313" key="1">
    <source>
        <dbReference type="EMBL" id="KOX78286.1"/>
    </source>
</evidence>
<dbReference type="AlphaFoldDB" id="A0A0M9A7W8"/>
<organism evidence="1 2">
    <name type="scientific">Melipona quadrifasciata</name>
    <dbReference type="NCBI Taxonomy" id="166423"/>
    <lineage>
        <taxon>Eukaryota</taxon>
        <taxon>Metazoa</taxon>
        <taxon>Ecdysozoa</taxon>
        <taxon>Arthropoda</taxon>
        <taxon>Hexapoda</taxon>
        <taxon>Insecta</taxon>
        <taxon>Pterygota</taxon>
        <taxon>Neoptera</taxon>
        <taxon>Endopterygota</taxon>
        <taxon>Hymenoptera</taxon>
        <taxon>Apocrita</taxon>
        <taxon>Aculeata</taxon>
        <taxon>Apoidea</taxon>
        <taxon>Anthophila</taxon>
        <taxon>Apidae</taxon>
        <taxon>Melipona</taxon>
    </lineage>
</organism>
<dbReference type="EMBL" id="KQ435724">
    <property type="protein sequence ID" value="KOX78286.1"/>
    <property type="molecule type" value="Genomic_DNA"/>
</dbReference>
<accession>A0A0M9A7W8</accession>
<sequence>MPDEKFAGWHGEKTWIKVNDVCETRRGGRETLDVSCKPLSSHVRDEIDEATIIVSVILASNWIDPRIIEDDDDDDNSSVQRRHQRPREKAQYSWRSANNLHIRTSLCNKALLVDFSSSRFKRTSRGSFDRLKFDSNKWMVQKDLVHLFMTSHGEHFSMILSSFSLRRMLLDFDEIDGKLRLTGYNRNNYRVGWIKNHFKEIIFKAQWKNHSLAVDSARDVDVCGRLMSDLAKYWGIQYGCLIPNRAQERREQLVPNRYVTCPAGVFSENRIPACNQQTEIADGNRNFTRLERAGSQS</sequence>
<protein>
    <submittedName>
        <fullName evidence="1">Uncharacterized protein</fullName>
    </submittedName>
</protein>
<reference evidence="1 2" key="1">
    <citation type="submission" date="2015-07" db="EMBL/GenBank/DDBJ databases">
        <title>The genome of Melipona quadrifasciata.</title>
        <authorList>
            <person name="Pan H."/>
            <person name="Kapheim K."/>
        </authorList>
    </citation>
    <scope>NUCLEOTIDE SEQUENCE [LARGE SCALE GENOMIC DNA]</scope>
    <source>
        <strain evidence="1">0111107301</strain>
        <tissue evidence="1">Whole body</tissue>
    </source>
</reference>
<keyword evidence="2" id="KW-1185">Reference proteome</keyword>
<name>A0A0M9A7W8_9HYME</name>
<evidence type="ECO:0000313" key="2">
    <source>
        <dbReference type="Proteomes" id="UP000053105"/>
    </source>
</evidence>